<reference evidence="3" key="1">
    <citation type="journal article" date="2022" name="Front. Genet.">
        <title>Chromosome-Scale Assembly of the Dendrobium nobile Genome Provides Insights Into the Molecular Mechanism of the Biosynthesis of the Medicinal Active Ingredient of Dendrobium.</title>
        <authorList>
            <person name="Xu Q."/>
            <person name="Niu S.-C."/>
            <person name="Li K.-L."/>
            <person name="Zheng P.-J."/>
            <person name="Zhang X.-J."/>
            <person name="Jia Y."/>
            <person name="Liu Y."/>
            <person name="Niu Y.-X."/>
            <person name="Yu L.-H."/>
            <person name="Chen D.-F."/>
            <person name="Zhang G.-Q."/>
        </authorList>
    </citation>
    <scope>NUCLEOTIDE SEQUENCE</scope>
    <source>
        <tissue evidence="3">Leaf</tissue>
    </source>
</reference>
<protein>
    <recommendedName>
        <fullName evidence="2">Retroviral polymerase SH3-like domain-containing protein</fullName>
    </recommendedName>
</protein>
<evidence type="ECO:0000256" key="1">
    <source>
        <dbReference type="SAM" id="MobiDB-lite"/>
    </source>
</evidence>
<keyword evidence="4" id="KW-1185">Reference proteome</keyword>
<evidence type="ECO:0000313" key="3">
    <source>
        <dbReference type="EMBL" id="KAI0493313.1"/>
    </source>
</evidence>
<dbReference type="AlphaFoldDB" id="A0A8T3AB60"/>
<evidence type="ECO:0000313" key="4">
    <source>
        <dbReference type="Proteomes" id="UP000829196"/>
    </source>
</evidence>
<organism evidence="3 4">
    <name type="scientific">Dendrobium nobile</name>
    <name type="common">Orchid</name>
    <dbReference type="NCBI Taxonomy" id="94219"/>
    <lineage>
        <taxon>Eukaryota</taxon>
        <taxon>Viridiplantae</taxon>
        <taxon>Streptophyta</taxon>
        <taxon>Embryophyta</taxon>
        <taxon>Tracheophyta</taxon>
        <taxon>Spermatophyta</taxon>
        <taxon>Magnoliopsida</taxon>
        <taxon>Liliopsida</taxon>
        <taxon>Asparagales</taxon>
        <taxon>Orchidaceae</taxon>
        <taxon>Epidendroideae</taxon>
        <taxon>Malaxideae</taxon>
        <taxon>Dendrobiinae</taxon>
        <taxon>Dendrobium</taxon>
    </lineage>
</organism>
<feature type="compositionally biased region" description="Low complexity" evidence="1">
    <location>
        <begin position="149"/>
        <end position="167"/>
    </location>
</feature>
<comment type="caution">
    <text evidence="3">The sequence shown here is derived from an EMBL/GenBank/DDBJ whole genome shotgun (WGS) entry which is preliminary data.</text>
</comment>
<dbReference type="Pfam" id="PF25597">
    <property type="entry name" value="SH3_retrovirus"/>
    <property type="match status" value="1"/>
</dbReference>
<gene>
    <name evidence="3" type="ORF">KFK09_027590</name>
</gene>
<feature type="domain" description="Retroviral polymerase SH3-like" evidence="2">
    <location>
        <begin position="31"/>
        <end position="91"/>
    </location>
</feature>
<feature type="compositionally biased region" description="Polar residues" evidence="1">
    <location>
        <begin position="119"/>
        <end position="148"/>
    </location>
</feature>
<proteinExistence type="predicted"/>
<dbReference type="EMBL" id="JAGYWB010000018">
    <property type="protein sequence ID" value="KAI0493313.1"/>
    <property type="molecule type" value="Genomic_DNA"/>
</dbReference>
<dbReference type="Proteomes" id="UP000829196">
    <property type="component" value="Unassembled WGS sequence"/>
</dbReference>
<dbReference type="OrthoDB" id="1938465at2759"/>
<feature type="region of interest" description="Disordered" evidence="1">
    <location>
        <begin position="119"/>
        <end position="173"/>
    </location>
</feature>
<evidence type="ECO:0000259" key="2">
    <source>
        <dbReference type="Pfam" id="PF25597"/>
    </source>
</evidence>
<name>A0A8T3AB60_DENNO</name>
<accession>A0A8T3AB60</accession>
<sequence>MPSRNTQSRSPYELLYKQTPDYKHLRIFGTLCYPWLKPHSSNKLSPVSKPCVFIGYPDSQKGYKCLDPISNQVYTSCHVIFDESIFPFASPYPPNSIHSNANLYTPPLLLVPTSNPCTTQHSTPHISSHSNYTPPAPQNTNTNSTEVITSTCSSPHPSSSQPEHTSPIIPTSTHPMVTRLRHGISKPKKVFNLAHSVQHIEPTTYLQAAKSEH</sequence>
<dbReference type="InterPro" id="IPR057670">
    <property type="entry name" value="SH3_retrovirus"/>
</dbReference>